<evidence type="ECO:0000313" key="2">
    <source>
        <dbReference type="Proteomes" id="UP001445335"/>
    </source>
</evidence>
<organism evidence="1 2">
    <name type="scientific">Elliptochloris bilobata</name>
    <dbReference type="NCBI Taxonomy" id="381761"/>
    <lineage>
        <taxon>Eukaryota</taxon>
        <taxon>Viridiplantae</taxon>
        <taxon>Chlorophyta</taxon>
        <taxon>core chlorophytes</taxon>
        <taxon>Trebouxiophyceae</taxon>
        <taxon>Trebouxiophyceae incertae sedis</taxon>
        <taxon>Elliptochloris clade</taxon>
        <taxon>Elliptochloris</taxon>
    </lineage>
</organism>
<gene>
    <name evidence="1" type="ORF">WJX81_008618</name>
</gene>
<name>A0AAW1R3N3_9CHLO</name>
<evidence type="ECO:0000313" key="1">
    <source>
        <dbReference type="EMBL" id="KAK9828130.1"/>
    </source>
</evidence>
<reference evidence="1 2" key="1">
    <citation type="journal article" date="2024" name="Nat. Commun.">
        <title>Phylogenomics reveals the evolutionary origins of lichenization in chlorophyte algae.</title>
        <authorList>
            <person name="Puginier C."/>
            <person name="Libourel C."/>
            <person name="Otte J."/>
            <person name="Skaloud P."/>
            <person name="Haon M."/>
            <person name="Grisel S."/>
            <person name="Petersen M."/>
            <person name="Berrin J.G."/>
            <person name="Delaux P.M."/>
            <person name="Dal Grande F."/>
            <person name="Keller J."/>
        </authorList>
    </citation>
    <scope>NUCLEOTIDE SEQUENCE [LARGE SCALE GENOMIC DNA]</scope>
    <source>
        <strain evidence="1 2">SAG 245.80</strain>
    </source>
</reference>
<dbReference type="Proteomes" id="UP001445335">
    <property type="component" value="Unassembled WGS sequence"/>
</dbReference>
<protein>
    <submittedName>
        <fullName evidence="1">Uncharacterized protein</fullName>
    </submittedName>
</protein>
<keyword evidence="2" id="KW-1185">Reference proteome</keyword>
<dbReference type="AlphaFoldDB" id="A0AAW1R3N3"/>
<accession>A0AAW1R3N3</accession>
<proteinExistence type="predicted"/>
<dbReference type="EMBL" id="JALJOU010000052">
    <property type="protein sequence ID" value="KAK9828130.1"/>
    <property type="molecule type" value="Genomic_DNA"/>
</dbReference>
<comment type="caution">
    <text evidence="1">The sequence shown here is derived from an EMBL/GenBank/DDBJ whole genome shotgun (WGS) entry which is preliminary data.</text>
</comment>
<sequence length="91" mass="10394">MYRKVYAIEGKEPVFPQEYYQSSVLGTVDVVDCLMAEQVAGLELFAPPVTVEWEGAAFTWAAFPRPADFLTRRLLPSARARLWDERFGSDY</sequence>